<evidence type="ECO:0000313" key="3">
    <source>
        <dbReference type="Proteomes" id="UP001614216"/>
    </source>
</evidence>
<keyword evidence="3" id="KW-1185">Reference proteome</keyword>
<feature type="compositionally biased region" description="Basic and acidic residues" evidence="1">
    <location>
        <begin position="176"/>
        <end position="185"/>
    </location>
</feature>
<accession>A0ABW8AW71</accession>
<dbReference type="Pfam" id="PF04404">
    <property type="entry name" value="ERF"/>
    <property type="match status" value="1"/>
</dbReference>
<organism evidence="2 3">
    <name type="scientific">Dorea amylophila</name>
    <dbReference type="NCBI Taxonomy" id="2981789"/>
    <lineage>
        <taxon>Bacteria</taxon>
        <taxon>Bacillati</taxon>
        <taxon>Bacillota</taxon>
        <taxon>Clostridia</taxon>
        <taxon>Lachnospirales</taxon>
        <taxon>Lachnospiraceae</taxon>
        <taxon>Dorea</taxon>
    </lineage>
</organism>
<proteinExistence type="predicted"/>
<feature type="region of interest" description="Disordered" evidence="1">
    <location>
        <begin position="135"/>
        <end position="192"/>
    </location>
</feature>
<dbReference type="RefSeq" id="WP_195508900.1">
    <property type="nucleotide sequence ID" value="NZ_JBITRD010000002.1"/>
</dbReference>
<feature type="compositionally biased region" description="Basic and acidic residues" evidence="1">
    <location>
        <begin position="155"/>
        <end position="164"/>
    </location>
</feature>
<name>A0ABW8AW71_9FIRM</name>
<dbReference type="EMBL" id="JBITRD010000002">
    <property type="protein sequence ID" value="MFI7844616.1"/>
    <property type="molecule type" value="Genomic_DNA"/>
</dbReference>
<dbReference type="Proteomes" id="UP001614216">
    <property type="component" value="Unassembled WGS sequence"/>
</dbReference>
<protein>
    <submittedName>
        <fullName evidence="2">ERF family protein</fullName>
    </submittedName>
</protein>
<comment type="caution">
    <text evidence="2">The sequence shown here is derived from an EMBL/GenBank/DDBJ whole genome shotgun (WGS) entry which is preliminary data.</text>
</comment>
<reference evidence="2 3" key="1">
    <citation type="submission" date="2024-08" db="EMBL/GenBank/DDBJ databases">
        <authorList>
            <person name="Vancuren S.J."/>
            <person name="Allen-Vercoe E."/>
        </authorList>
    </citation>
    <scope>NUCLEOTIDE SEQUENCE [LARGE SCALE GENOMIC DNA]</scope>
    <source>
        <strain evidence="2 3">16-6-I_42_FAA</strain>
    </source>
</reference>
<feature type="compositionally biased region" description="Acidic residues" evidence="1">
    <location>
        <begin position="135"/>
        <end position="151"/>
    </location>
</feature>
<sequence length="254" mass="28738">MANIYEGMNVRQKLAKARLQFLNQKVKKSGKNMHLEFKYFELEDIVPPAIRIFARVGLTTDIDFTDENGAVMRVYNTDNSEEAPIEFRVPYREVKPIVSNAGKEVTNPMQALGSSITYLRRYLWMAVLDITEPDDIDATLGSEPEEEEPEIEAPNPEKAKTEKKSQKKQKAPATPAERKEAKETLTDTEGQADDLQIAALKNACKELMEKDPDQEDFVQQIAMKTNGFTQVTRSQCEQLIKNLGEMIAAYKTEG</sequence>
<gene>
    <name evidence="2" type="ORF">ACIF0M_03535</name>
</gene>
<evidence type="ECO:0000256" key="1">
    <source>
        <dbReference type="SAM" id="MobiDB-lite"/>
    </source>
</evidence>
<evidence type="ECO:0000313" key="2">
    <source>
        <dbReference type="EMBL" id="MFI7844616.1"/>
    </source>
</evidence>
<dbReference type="InterPro" id="IPR007499">
    <property type="entry name" value="ERF_bacteria_virus"/>
</dbReference>